<protein>
    <recommendedName>
        <fullName evidence="4">DUF4595 domain-containing protein</fullName>
    </recommendedName>
</protein>
<dbReference type="Proteomes" id="UP000245627">
    <property type="component" value="Unassembled WGS sequence"/>
</dbReference>
<gene>
    <name evidence="2" type="ORF">DC487_11040</name>
</gene>
<dbReference type="Gene3D" id="2.40.128.720">
    <property type="match status" value="1"/>
</dbReference>
<dbReference type="AlphaFoldDB" id="A0A2T8HJ11"/>
<keyword evidence="1" id="KW-0732">Signal</keyword>
<feature type="signal peptide" evidence="1">
    <location>
        <begin position="1"/>
        <end position="19"/>
    </location>
</feature>
<evidence type="ECO:0000313" key="3">
    <source>
        <dbReference type="Proteomes" id="UP000245627"/>
    </source>
</evidence>
<feature type="chain" id="PRO_5015711501" description="DUF4595 domain-containing protein" evidence="1">
    <location>
        <begin position="20"/>
        <end position="435"/>
    </location>
</feature>
<keyword evidence="3" id="KW-1185">Reference proteome</keyword>
<name>A0A2T8HJ11_9SPHI</name>
<proteinExistence type="predicted"/>
<dbReference type="EMBL" id="QDKG01000003">
    <property type="protein sequence ID" value="PVH25438.1"/>
    <property type="molecule type" value="Genomic_DNA"/>
</dbReference>
<accession>A0A2T8HJ11</accession>
<evidence type="ECO:0008006" key="4">
    <source>
        <dbReference type="Google" id="ProtNLM"/>
    </source>
</evidence>
<dbReference type="RefSeq" id="WP_116776022.1">
    <property type="nucleotide sequence ID" value="NZ_QDKG01000003.1"/>
</dbReference>
<sequence>MNRLYLLLISVVLAHVAIAQQYQLDSVVLITDDEKYICIQKVKTKKGQTEVVRLERDSQFTVNQYLERISSRYDERGNNLENIYEEWNIASGSWEEMSKSEYEYNSDNEIIQHISSVKNGQEWLKKRLSKSIYAPDKRSKMQTEYVYQNDRFEPTRKIIWLLDDFGEFYHYETLKWSDDATAQTTKLIQSENYYEKDTLLMPYEIYGRKERQWKNEGKAEYELDENNRKKTYNYTLYYGDFDGNWFFDGRSEDIELPEQRKKINRRYNWSEIEQDWELDHQEETFFNDKGEIEAILVSEPDSTSALIIKIEKLYSYDTIGRLKLLQHFYFDGGDNILSGQQSKEFDNEGNIYREDVCIPNHDTNTWKLTFSTEFSYDKNVLLDTDEDRERIYDGMPNEYNYASKKYGLKAVKSYEIEDGMKRSLGEYEYFYSQKP</sequence>
<organism evidence="2 3">
    <name type="scientific">Sphingobacterium corticibacter</name>
    <dbReference type="NCBI Taxonomy" id="2171749"/>
    <lineage>
        <taxon>Bacteria</taxon>
        <taxon>Pseudomonadati</taxon>
        <taxon>Bacteroidota</taxon>
        <taxon>Sphingobacteriia</taxon>
        <taxon>Sphingobacteriales</taxon>
        <taxon>Sphingobacteriaceae</taxon>
        <taxon>Sphingobacterium</taxon>
    </lineage>
</organism>
<dbReference type="OrthoDB" id="1113776at2"/>
<evidence type="ECO:0000256" key="1">
    <source>
        <dbReference type="SAM" id="SignalP"/>
    </source>
</evidence>
<reference evidence="2 3" key="1">
    <citation type="submission" date="2018-04" db="EMBL/GenBank/DDBJ databases">
        <title>Sphingobacterium cortibacter sp. nov.</title>
        <authorList>
            <person name="Li Y."/>
        </authorList>
    </citation>
    <scope>NUCLEOTIDE SEQUENCE [LARGE SCALE GENOMIC DNA]</scope>
    <source>
        <strain evidence="2 3">2c-3</strain>
    </source>
</reference>
<evidence type="ECO:0000313" key="2">
    <source>
        <dbReference type="EMBL" id="PVH25438.1"/>
    </source>
</evidence>
<comment type="caution">
    <text evidence="2">The sequence shown here is derived from an EMBL/GenBank/DDBJ whole genome shotgun (WGS) entry which is preliminary data.</text>
</comment>